<dbReference type="OrthoDB" id="10248936at2759"/>
<dbReference type="PANTHER" id="PTHR11991">
    <property type="entry name" value="TRANSLATIONALLY CONTROLLED TUMOR PROTEIN-RELATED"/>
    <property type="match status" value="1"/>
</dbReference>
<dbReference type="Proteomes" id="UP000198211">
    <property type="component" value="Unassembled WGS sequence"/>
</dbReference>
<dbReference type="Pfam" id="PF00838">
    <property type="entry name" value="TCTP"/>
    <property type="match status" value="1"/>
</dbReference>
<dbReference type="InterPro" id="IPR034737">
    <property type="entry name" value="TCTP"/>
</dbReference>
<evidence type="ECO:0000313" key="3">
    <source>
        <dbReference type="EMBL" id="OWZ05692.1"/>
    </source>
</evidence>
<dbReference type="SUPFAM" id="SSF51316">
    <property type="entry name" value="Mss4-like"/>
    <property type="match status" value="1"/>
</dbReference>
<dbReference type="PROSITE" id="PS51797">
    <property type="entry name" value="TCTP_3"/>
    <property type="match status" value="1"/>
</dbReference>
<comment type="caution">
    <text evidence="3">The sequence shown here is derived from an EMBL/GenBank/DDBJ whole genome shotgun (WGS) entry which is preliminary data.</text>
</comment>
<dbReference type="GO" id="GO:0005737">
    <property type="term" value="C:cytoplasm"/>
    <property type="evidence" value="ECO:0007669"/>
    <property type="project" value="TreeGrafter"/>
</dbReference>
<dbReference type="Gene3D" id="2.170.150.10">
    <property type="entry name" value="Metal Binding Protein, Guanine Nucleotide Exchange Factor, Chain A"/>
    <property type="match status" value="1"/>
</dbReference>
<evidence type="ECO:0000256" key="1">
    <source>
        <dbReference type="PROSITE-ProRule" id="PRU01133"/>
    </source>
</evidence>
<dbReference type="InterPro" id="IPR011323">
    <property type="entry name" value="Mss4/transl-control_tumour"/>
</dbReference>
<dbReference type="InterPro" id="IPR011057">
    <property type="entry name" value="Mss4-like_sf"/>
</dbReference>
<dbReference type="InterPro" id="IPR018105">
    <property type="entry name" value="Translational_control_tumour_p"/>
</dbReference>
<accession>A0A225VK44</accession>
<reference evidence="4" key="1">
    <citation type="submission" date="2017-03" db="EMBL/GenBank/DDBJ databases">
        <title>Phytopthora megakarya and P. palmivora, two closely related causual agents of cacao black pod achieved similar genome size and gene model numbers by different mechanisms.</title>
        <authorList>
            <person name="Ali S."/>
            <person name="Shao J."/>
            <person name="Larry D.J."/>
            <person name="Kronmiller B."/>
            <person name="Shen D."/>
            <person name="Strem M.D."/>
            <person name="Melnick R.L."/>
            <person name="Guiltinan M.J."/>
            <person name="Tyler B.M."/>
            <person name="Meinhardt L.W."/>
            <person name="Bailey B.A."/>
        </authorList>
    </citation>
    <scope>NUCLEOTIDE SEQUENCE [LARGE SCALE GENOMIC DNA]</scope>
    <source>
        <strain evidence="4">zdho120</strain>
    </source>
</reference>
<organism evidence="3 4">
    <name type="scientific">Phytophthora megakarya</name>
    <dbReference type="NCBI Taxonomy" id="4795"/>
    <lineage>
        <taxon>Eukaryota</taxon>
        <taxon>Sar</taxon>
        <taxon>Stramenopiles</taxon>
        <taxon>Oomycota</taxon>
        <taxon>Peronosporomycetes</taxon>
        <taxon>Peronosporales</taxon>
        <taxon>Peronosporaceae</taxon>
        <taxon>Phytophthora</taxon>
    </lineage>
</organism>
<dbReference type="GO" id="GO:0005509">
    <property type="term" value="F:calcium ion binding"/>
    <property type="evidence" value="ECO:0007669"/>
    <property type="project" value="TreeGrafter"/>
</dbReference>
<protein>
    <recommendedName>
        <fullName evidence="2">TCTP domain-containing protein</fullName>
    </recommendedName>
</protein>
<feature type="domain" description="TCTP" evidence="2">
    <location>
        <begin position="1"/>
        <end position="180"/>
    </location>
</feature>
<dbReference type="PANTHER" id="PTHR11991:SF0">
    <property type="entry name" value="TRANSLATIONALLY-CONTROLLED TUMOR PROTEIN"/>
    <property type="match status" value="1"/>
</dbReference>
<keyword evidence="4" id="KW-1185">Reference proteome</keyword>
<name>A0A225VK44_9STRA</name>
<proteinExistence type="inferred from homology"/>
<evidence type="ECO:0000313" key="4">
    <source>
        <dbReference type="Proteomes" id="UP000198211"/>
    </source>
</evidence>
<gene>
    <name evidence="3" type="ORF">PHMEG_00022172</name>
</gene>
<dbReference type="EMBL" id="NBNE01004301">
    <property type="protein sequence ID" value="OWZ05692.1"/>
    <property type="molecule type" value="Genomic_DNA"/>
</dbReference>
<comment type="similarity">
    <text evidence="1">Belongs to the TCTP family.</text>
</comment>
<dbReference type="AlphaFoldDB" id="A0A225VK44"/>
<evidence type="ECO:0000259" key="2">
    <source>
        <dbReference type="PROSITE" id="PS51797"/>
    </source>
</evidence>
<dbReference type="STRING" id="4795.A0A225VK44"/>
<sequence>MLVWQDIFTEDEVMSDSFKVVPCKDLEGNEVSGMFQVESKTVAKGADNVDIGCGDAFGGEEEAVDDSVETVNNVIDESVGFGYNETGFDTKAELKTYLKSFFRKVMKNLKSSDASDETLAQFKSDAQEIVKFLVSMFKELQFYMFKSFDSEAGMAYAYYPEGAIAPTFCYIKWGLKEVKF</sequence>